<reference evidence="6 7" key="1">
    <citation type="journal article" date="2011" name="ISME J.">
        <title>Community ecology of hot spring cyanobacterial mats: predominant populations and their functional potential.</title>
        <authorList>
            <person name="Klatt C.G."/>
            <person name="Wood J.M."/>
            <person name="Rusch D.B."/>
            <person name="Bateson M.M."/>
            <person name="Hamamura N."/>
            <person name="Heidelberg J.F."/>
            <person name="Grossman A.R."/>
            <person name="Bhaya D."/>
            <person name="Cohan F.M."/>
            <person name="Kuhl M."/>
            <person name="Bryant D.A."/>
            <person name="Ward D.M."/>
        </authorList>
    </citation>
    <scope>NUCLEOTIDE SEQUENCE [LARGE SCALE GENOMIC DNA]</scope>
    <source>
        <strain evidence="6">OS</strain>
    </source>
</reference>
<dbReference type="AlphaFoldDB" id="A0A395LXP3"/>
<dbReference type="Pfam" id="PF00512">
    <property type="entry name" value="HisKA"/>
    <property type="match status" value="1"/>
</dbReference>
<organism evidence="6 7">
    <name type="scientific">Candidatus Thermochlorobacter aerophilus</name>
    <dbReference type="NCBI Taxonomy" id="1868324"/>
    <lineage>
        <taxon>Bacteria</taxon>
        <taxon>Pseudomonadati</taxon>
        <taxon>Chlorobiota</taxon>
        <taxon>Chlorobiia</taxon>
        <taxon>Chlorobiales</taxon>
        <taxon>Candidatus Thermochlorobacteriaceae</taxon>
        <taxon>Candidatus Thermochlorobacter</taxon>
    </lineage>
</organism>
<dbReference type="InterPro" id="IPR011006">
    <property type="entry name" value="CheY-like_superfamily"/>
</dbReference>
<dbReference type="SUPFAM" id="SSF52172">
    <property type="entry name" value="CheY-like"/>
    <property type="match status" value="1"/>
</dbReference>
<dbReference type="InterPro" id="IPR001789">
    <property type="entry name" value="Sig_transdc_resp-reg_receiver"/>
</dbReference>
<dbReference type="InterPro" id="IPR036097">
    <property type="entry name" value="HisK_dim/P_sf"/>
</dbReference>
<accession>A0A395LXP3</accession>
<protein>
    <recommendedName>
        <fullName evidence="2">histidine kinase</fullName>
        <ecNumber evidence="2">2.7.13.3</ecNumber>
    </recommendedName>
</protein>
<evidence type="ECO:0000313" key="7">
    <source>
        <dbReference type="Proteomes" id="UP000266389"/>
    </source>
</evidence>
<dbReference type="SMART" id="SM00388">
    <property type="entry name" value="HisKA"/>
    <property type="match status" value="1"/>
</dbReference>
<dbReference type="EC" id="2.7.13.3" evidence="2"/>
<keyword evidence="3 4" id="KW-0597">Phosphoprotein</keyword>
<dbReference type="PANTHER" id="PTHR43547">
    <property type="entry name" value="TWO-COMPONENT HISTIDINE KINASE"/>
    <property type="match status" value="1"/>
</dbReference>
<dbReference type="SMART" id="SM00448">
    <property type="entry name" value="REC"/>
    <property type="match status" value="1"/>
</dbReference>
<dbReference type="Proteomes" id="UP000266389">
    <property type="component" value="Unassembled WGS sequence"/>
</dbReference>
<evidence type="ECO:0000256" key="3">
    <source>
        <dbReference type="ARBA" id="ARBA00022553"/>
    </source>
</evidence>
<sequence length="243" mass="27530">MTQAEKTMLQKSRKILVVEDDAAMLQVINGQLQSHGYETVLASSADEAEAILNEQLIPIVICDKNMPRRSGLDLCRSLRQNPKTRGVYFIMITALGTPDEKVRALNEGVDDYLSKSPKPNELLARLKVAHRILDLQEQIVELERAAAAMAVVTTLAHEINNPLTGLLGFLELSQQRLNRTPLNEENLEKIKKMLERVHEQGKRIEAVVKKLMELRQYSTKTYLNNIEMIDLSVQMLKESQAEK</sequence>
<dbReference type="InterPro" id="IPR003661">
    <property type="entry name" value="HisK_dim/P_dom"/>
</dbReference>
<dbReference type="Gene3D" id="1.10.287.130">
    <property type="match status" value="1"/>
</dbReference>
<dbReference type="PANTHER" id="PTHR43547:SF2">
    <property type="entry name" value="HYBRID SIGNAL TRANSDUCTION HISTIDINE KINASE C"/>
    <property type="match status" value="1"/>
</dbReference>
<proteinExistence type="predicted"/>
<feature type="modified residue" description="4-aspartylphosphate" evidence="4">
    <location>
        <position position="63"/>
    </location>
</feature>
<dbReference type="CDD" id="cd17574">
    <property type="entry name" value="REC_OmpR"/>
    <property type="match status" value="1"/>
</dbReference>
<dbReference type="CDD" id="cd00082">
    <property type="entry name" value="HisKA"/>
    <property type="match status" value="1"/>
</dbReference>
<dbReference type="PROSITE" id="PS50110">
    <property type="entry name" value="RESPONSE_REGULATORY"/>
    <property type="match status" value="1"/>
</dbReference>
<dbReference type="SUPFAM" id="SSF47384">
    <property type="entry name" value="Homodimeric domain of signal transducing histidine kinase"/>
    <property type="match status" value="1"/>
</dbReference>
<dbReference type="GO" id="GO:0000155">
    <property type="term" value="F:phosphorelay sensor kinase activity"/>
    <property type="evidence" value="ECO:0007669"/>
    <property type="project" value="InterPro"/>
</dbReference>
<evidence type="ECO:0000259" key="5">
    <source>
        <dbReference type="PROSITE" id="PS50110"/>
    </source>
</evidence>
<evidence type="ECO:0000256" key="1">
    <source>
        <dbReference type="ARBA" id="ARBA00000085"/>
    </source>
</evidence>
<dbReference type="Pfam" id="PF00072">
    <property type="entry name" value="Response_reg"/>
    <property type="match status" value="1"/>
</dbReference>
<comment type="caution">
    <text evidence="6">The sequence shown here is derived from an EMBL/GenBank/DDBJ whole genome shotgun (WGS) entry which is preliminary data.</text>
</comment>
<evidence type="ECO:0000256" key="4">
    <source>
        <dbReference type="PROSITE-ProRule" id="PRU00169"/>
    </source>
</evidence>
<dbReference type="EMBL" id="PHFL01000067">
    <property type="protein sequence ID" value="RFM23329.1"/>
    <property type="molecule type" value="Genomic_DNA"/>
</dbReference>
<feature type="domain" description="Response regulatory" evidence="5">
    <location>
        <begin position="14"/>
        <end position="130"/>
    </location>
</feature>
<dbReference type="Gene3D" id="3.40.50.2300">
    <property type="match status" value="1"/>
</dbReference>
<gene>
    <name evidence="6" type="ORF">D0433_11730</name>
</gene>
<name>A0A395LXP3_9BACT</name>
<evidence type="ECO:0000313" key="6">
    <source>
        <dbReference type="EMBL" id="RFM23329.1"/>
    </source>
</evidence>
<evidence type="ECO:0000256" key="2">
    <source>
        <dbReference type="ARBA" id="ARBA00012438"/>
    </source>
</evidence>
<comment type="catalytic activity">
    <reaction evidence="1">
        <text>ATP + protein L-histidine = ADP + protein N-phospho-L-histidine.</text>
        <dbReference type="EC" id="2.7.13.3"/>
    </reaction>
</comment>